<evidence type="ECO:0000256" key="4">
    <source>
        <dbReference type="ARBA" id="ARBA00022475"/>
    </source>
</evidence>
<evidence type="ECO:0000256" key="8">
    <source>
        <dbReference type="SAM" id="Phobius"/>
    </source>
</evidence>
<dbReference type="AlphaFoldDB" id="A0A2S7N1Q7"/>
<dbReference type="GO" id="GO:0022857">
    <property type="term" value="F:transmembrane transporter activity"/>
    <property type="evidence" value="ECO:0007669"/>
    <property type="project" value="InterPro"/>
</dbReference>
<accession>A0A2S7N1Q7</accession>
<keyword evidence="5 8" id="KW-0812">Transmembrane</keyword>
<dbReference type="InterPro" id="IPR000522">
    <property type="entry name" value="ABC_transptr_permease_BtuC"/>
</dbReference>
<gene>
    <name evidence="9" type="ORF">CYL18_05315</name>
</gene>
<comment type="similarity">
    <text evidence="2">Belongs to the binding-protein-dependent transport system permease family. FecCD subfamily.</text>
</comment>
<feature type="transmembrane region" description="Helical" evidence="8">
    <location>
        <begin position="57"/>
        <end position="79"/>
    </location>
</feature>
<reference evidence="9 10" key="1">
    <citation type="submission" date="2017-12" db="EMBL/GenBank/DDBJ databases">
        <title>Taxonomic description and draft genome of Pradoshia cofamensis Gen. nov., sp. nov., a thermotolerant bacillale isolated from anterior gut of earthworm Eisenia fetida.</title>
        <authorList>
            <person name="Saha T."/>
            <person name="Chakraborty R."/>
        </authorList>
    </citation>
    <scope>NUCLEOTIDE SEQUENCE [LARGE SCALE GENOMIC DNA]</scope>
    <source>
        <strain evidence="9 10">EAG3</strain>
    </source>
</reference>
<keyword evidence="4" id="KW-1003">Cell membrane</keyword>
<feature type="transmembrane region" description="Helical" evidence="8">
    <location>
        <begin position="312"/>
        <end position="331"/>
    </location>
</feature>
<keyword evidence="3" id="KW-0813">Transport</keyword>
<dbReference type="Gene3D" id="1.10.3470.10">
    <property type="entry name" value="ABC transporter involved in vitamin B12 uptake, BtuC"/>
    <property type="match status" value="1"/>
</dbReference>
<proteinExistence type="inferred from homology"/>
<dbReference type="PROSITE" id="PS51257">
    <property type="entry name" value="PROKAR_LIPOPROTEIN"/>
    <property type="match status" value="1"/>
</dbReference>
<dbReference type="CDD" id="cd06550">
    <property type="entry name" value="TM_ABC_iron-siderophores_like"/>
    <property type="match status" value="1"/>
</dbReference>
<evidence type="ECO:0000256" key="2">
    <source>
        <dbReference type="ARBA" id="ARBA00007935"/>
    </source>
</evidence>
<name>A0A2S7N1Q7_9BACI</name>
<keyword evidence="6 8" id="KW-1133">Transmembrane helix</keyword>
<feature type="transmembrane region" description="Helical" evidence="8">
    <location>
        <begin position="282"/>
        <end position="300"/>
    </location>
</feature>
<evidence type="ECO:0000256" key="6">
    <source>
        <dbReference type="ARBA" id="ARBA00022989"/>
    </source>
</evidence>
<feature type="transmembrane region" description="Helical" evidence="8">
    <location>
        <begin position="9"/>
        <end position="29"/>
    </location>
</feature>
<feature type="transmembrane region" description="Helical" evidence="8">
    <location>
        <begin position="91"/>
        <end position="111"/>
    </location>
</feature>
<organism evidence="9 10">
    <name type="scientific">Pradoshia eiseniae</name>
    <dbReference type="NCBI Taxonomy" id="2064768"/>
    <lineage>
        <taxon>Bacteria</taxon>
        <taxon>Bacillati</taxon>
        <taxon>Bacillota</taxon>
        <taxon>Bacilli</taxon>
        <taxon>Bacillales</taxon>
        <taxon>Bacillaceae</taxon>
        <taxon>Pradoshia</taxon>
    </lineage>
</organism>
<dbReference type="InterPro" id="IPR037294">
    <property type="entry name" value="ABC_BtuC-like"/>
</dbReference>
<evidence type="ECO:0000256" key="7">
    <source>
        <dbReference type="ARBA" id="ARBA00023136"/>
    </source>
</evidence>
<dbReference type="Pfam" id="PF01032">
    <property type="entry name" value="FecCD"/>
    <property type="match status" value="1"/>
</dbReference>
<dbReference type="PANTHER" id="PTHR30472">
    <property type="entry name" value="FERRIC ENTEROBACTIN TRANSPORT SYSTEM PERMEASE PROTEIN"/>
    <property type="match status" value="1"/>
</dbReference>
<keyword evidence="7 8" id="KW-0472">Membrane</keyword>
<evidence type="ECO:0000256" key="3">
    <source>
        <dbReference type="ARBA" id="ARBA00022448"/>
    </source>
</evidence>
<feature type="transmembrane region" description="Helical" evidence="8">
    <location>
        <begin position="123"/>
        <end position="142"/>
    </location>
</feature>
<feature type="transmembrane region" description="Helical" evidence="8">
    <location>
        <begin position="154"/>
        <end position="176"/>
    </location>
</feature>
<dbReference type="SUPFAM" id="SSF81345">
    <property type="entry name" value="ABC transporter involved in vitamin B12 uptake, BtuC"/>
    <property type="match status" value="1"/>
</dbReference>
<protein>
    <submittedName>
        <fullName evidence="9">Iron ABC transporter permease</fullName>
    </submittedName>
</protein>
<comment type="caution">
    <text evidence="9">The sequence shown here is derived from an EMBL/GenBank/DDBJ whole genome shotgun (WGS) entry which is preliminary data.</text>
</comment>
<feature type="transmembrane region" description="Helical" evidence="8">
    <location>
        <begin position="245"/>
        <end position="270"/>
    </location>
</feature>
<evidence type="ECO:0000256" key="5">
    <source>
        <dbReference type="ARBA" id="ARBA00022692"/>
    </source>
</evidence>
<evidence type="ECO:0000313" key="9">
    <source>
        <dbReference type="EMBL" id="PQD96021.1"/>
    </source>
</evidence>
<dbReference type="FunFam" id="1.10.3470.10:FF:000001">
    <property type="entry name" value="Vitamin B12 ABC transporter permease BtuC"/>
    <property type="match status" value="1"/>
</dbReference>
<keyword evidence="10" id="KW-1185">Reference proteome</keyword>
<dbReference type="RefSeq" id="WP_104848450.1">
    <property type="nucleotide sequence ID" value="NZ_PKOZ01000002.1"/>
</dbReference>
<sequence>MRQQKRAKLIWTMLSFLIIAACFISFNIGTVSISPLEVWQTIIGQGTPKQELILFDIRLPAIILALMVGTGMAISGAVLQTVTRNELAEPGILGINAGAGLTVVLYITLFQGSLSNMSLLSTFAMPFFAFLGAMLTAVLILFLSWKQGLHTIRLLLTGIGINAGITAILTALQLRLNPHDFMKALTWLSGDLWATQWKYVWALAPWFILLIPLIIYKSHALNVLHLGPLVSTGLGIRTERERLTLIVLAVALAGLGVAAGGGIAFLGLISPHIARKLVGPKHQYLLPTAAMIGSLILILADMLGKNLLKVDIPAGIIVSLLSAPYFIYLLLKTK</sequence>
<evidence type="ECO:0000313" key="10">
    <source>
        <dbReference type="Proteomes" id="UP000239663"/>
    </source>
</evidence>
<comment type="subcellular location">
    <subcellularLocation>
        <location evidence="1">Cell membrane</location>
        <topology evidence="1">Multi-pass membrane protein</topology>
    </subcellularLocation>
</comment>
<evidence type="ECO:0000256" key="1">
    <source>
        <dbReference type="ARBA" id="ARBA00004651"/>
    </source>
</evidence>
<dbReference type="GO" id="GO:0033214">
    <property type="term" value="P:siderophore-iron import into cell"/>
    <property type="evidence" value="ECO:0007669"/>
    <property type="project" value="TreeGrafter"/>
</dbReference>
<dbReference type="PANTHER" id="PTHR30472:SF64">
    <property type="entry name" value="IRON(3+)-HYDROXAMATE IMPORT SYSTEM PERMEASE PROTEIN FHUG"/>
    <property type="match status" value="1"/>
</dbReference>
<feature type="transmembrane region" description="Helical" evidence="8">
    <location>
        <begin position="196"/>
        <end position="216"/>
    </location>
</feature>
<dbReference type="Proteomes" id="UP000239663">
    <property type="component" value="Unassembled WGS sequence"/>
</dbReference>
<dbReference type="GO" id="GO:0005886">
    <property type="term" value="C:plasma membrane"/>
    <property type="evidence" value="ECO:0007669"/>
    <property type="project" value="UniProtKB-SubCell"/>
</dbReference>
<dbReference type="OrthoDB" id="9811721at2"/>
<dbReference type="EMBL" id="PKOZ01000002">
    <property type="protein sequence ID" value="PQD96021.1"/>
    <property type="molecule type" value="Genomic_DNA"/>
</dbReference>